<gene>
    <name evidence="12" type="ORF">PHYEVI_LOCUS592</name>
</gene>
<evidence type="ECO:0000256" key="5">
    <source>
        <dbReference type="ARBA" id="ARBA00022692"/>
    </source>
</evidence>
<dbReference type="FunFam" id="3.90.550.50:FF:000001">
    <property type="entry name" value="Hexosyltransferase"/>
    <property type="match status" value="1"/>
</dbReference>
<keyword evidence="4" id="KW-0808">Transferase</keyword>
<evidence type="ECO:0000256" key="3">
    <source>
        <dbReference type="ARBA" id="ARBA00022676"/>
    </source>
</evidence>
<dbReference type="EMBL" id="OU900094">
    <property type="protein sequence ID" value="CAG9854127.1"/>
    <property type="molecule type" value="Genomic_DNA"/>
</dbReference>
<evidence type="ECO:0000256" key="4">
    <source>
        <dbReference type="ARBA" id="ARBA00022679"/>
    </source>
</evidence>
<keyword evidence="13" id="KW-1185">Reference proteome</keyword>
<dbReference type="PANTHER" id="PTHR11214:SF314">
    <property type="entry name" value="HEXOSYLTRANSFERASE"/>
    <property type="match status" value="1"/>
</dbReference>
<dbReference type="OrthoDB" id="5512589at2759"/>
<dbReference type="GO" id="GO:0006493">
    <property type="term" value="P:protein O-linked glycosylation"/>
    <property type="evidence" value="ECO:0007669"/>
    <property type="project" value="TreeGrafter"/>
</dbReference>
<evidence type="ECO:0000256" key="2">
    <source>
        <dbReference type="ARBA" id="ARBA00008661"/>
    </source>
</evidence>
<dbReference type="AlphaFoldDB" id="A0A9N9TG22"/>
<name>A0A9N9TG22_PHYSR</name>
<evidence type="ECO:0000256" key="11">
    <source>
        <dbReference type="RuleBase" id="RU363063"/>
    </source>
</evidence>
<evidence type="ECO:0000256" key="6">
    <source>
        <dbReference type="ARBA" id="ARBA00022968"/>
    </source>
</evidence>
<keyword evidence="7 11" id="KW-1133">Transmembrane helix</keyword>
<protein>
    <recommendedName>
        <fullName evidence="11">Hexosyltransferase</fullName>
        <ecNumber evidence="11">2.4.1.-</ecNumber>
    </recommendedName>
</protein>
<reference evidence="12" key="1">
    <citation type="submission" date="2022-01" db="EMBL/GenBank/DDBJ databases">
        <authorList>
            <person name="King R."/>
        </authorList>
    </citation>
    <scope>NUCLEOTIDE SEQUENCE</scope>
</reference>
<dbReference type="GO" id="GO:0000139">
    <property type="term" value="C:Golgi membrane"/>
    <property type="evidence" value="ECO:0007669"/>
    <property type="project" value="UniProtKB-SubCell"/>
</dbReference>
<dbReference type="InterPro" id="IPR002659">
    <property type="entry name" value="Glyco_trans_31"/>
</dbReference>
<keyword evidence="3 11" id="KW-0328">Glycosyltransferase</keyword>
<sequence length="343" mass="39683">MKLKLEYIYVAAIVISILQLIVFFTNLEYDVEGWGKNSLRNLSNYVSEVNFQIIPYDFCQKPGMLLIFVCSAPQNAEARQAVRETWGSNKVVLNENVELLFFLGNSLNASVQEAVLIESEKFNDIIQADFSDSYYNLTIKSTLMLQLVSNKCLDKYKFFFKIDDDMFVNLPKLVKVLKEQNSSENVLLGKMMCGTKPIKDPTSKWYCPTYMYNGTYFPNFLSGTGYVMSMDVTRKLYNSAMTIPFIHLEDVYFTGLCAQRSGITPNTLFEFSTGYVDDNSCDINHLITMHYVTPEKMRNVYQRIQQPEFLGKCSQYKSVFEPIAWIRSTLFIPPARWKRKRIC</sequence>
<dbReference type="Pfam" id="PF01762">
    <property type="entry name" value="Galactosyl_T"/>
    <property type="match status" value="1"/>
</dbReference>
<accession>A0A9N9TG22</accession>
<keyword evidence="8 11" id="KW-0333">Golgi apparatus</keyword>
<dbReference type="GO" id="GO:0016758">
    <property type="term" value="F:hexosyltransferase activity"/>
    <property type="evidence" value="ECO:0007669"/>
    <property type="project" value="InterPro"/>
</dbReference>
<evidence type="ECO:0000256" key="10">
    <source>
        <dbReference type="ARBA" id="ARBA00023180"/>
    </source>
</evidence>
<dbReference type="PANTHER" id="PTHR11214">
    <property type="entry name" value="BETA-1,3-N-ACETYLGLUCOSAMINYLTRANSFERASE"/>
    <property type="match status" value="1"/>
</dbReference>
<comment type="similarity">
    <text evidence="2 11">Belongs to the glycosyltransferase 31 family.</text>
</comment>
<evidence type="ECO:0000256" key="7">
    <source>
        <dbReference type="ARBA" id="ARBA00022989"/>
    </source>
</evidence>
<evidence type="ECO:0000256" key="9">
    <source>
        <dbReference type="ARBA" id="ARBA00023136"/>
    </source>
</evidence>
<evidence type="ECO:0000256" key="8">
    <source>
        <dbReference type="ARBA" id="ARBA00023034"/>
    </source>
</evidence>
<dbReference type="Gene3D" id="3.90.550.50">
    <property type="match status" value="1"/>
</dbReference>
<dbReference type="EC" id="2.4.1.-" evidence="11"/>
<evidence type="ECO:0000256" key="1">
    <source>
        <dbReference type="ARBA" id="ARBA00004323"/>
    </source>
</evidence>
<comment type="subcellular location">
    <subcellularLocation>
        <location evidence="1 11">Golgi apparatus membrane</location>
        <topology evidence="1 11">Single-pass type II membrane protein</topology>
    </subcellularLocation>
</comment>
<keyword evidence="5 11" id="KW-0812">Transmembrane</keyword>
<proteinExistence type="inferred from homology"/>
<keyword evidence="10" id="KW-0325">Glycoprotein</keyword>
<evidence type="ECO:0000313" key="13">
    <source>
        <dbReference type="Proteomes" id="UP001153712"/>
    </source>
</evidence>
<keyword evidence="9 11" id="KW-0472">Membrane</keyword>
<organism evidence="12 13">
    <name type="scientific">Phyllotreta striolata</name>
    <name type="common">Striped flea beetle</name>
    <name type="synonym">Crioceris striolata</name>
    <dbReference type="NCBI Taxonomy" id="444603"/>
    <lineage>
        <taxon>Eukaryota</taxon>
        <taxon>Metazoa</taxon>
        <taxon>Ecdysozoa</taxon>
        <taxon>Arthropoda</taxon>
        <taxon>Hexapoda</taxon>
        <taxon>Insecta</taxon>
        <taxon>Pterygota</taxon>
        <taxon>Neoptera</taxon>
        <taxon>Endopterygota</taxon>
        <taxon>Coleoptera</taxon>
        <taxon>Polyphaga</taxon>
        <taxon>Cucujiformia</taxon>
        <taxon>Chrysomeloidea</taxon>
        <taxon>Chrysomelidae</taxon>
        <taxon>Galerucinae</taxon>
        <taxon>Alticini</taxon>
        <taxon>Phyllotreta</taxon>
    </lineage>
</organism>
<feature type="transmembrane region" description="Helical" evidence="11">
    <location>
        <begin position="7"/>
        <end position="27"/>
    </location>
</feature>
<dbReference type="Proteomes" id="UP001153712">
    <property type="component" value="Chromosome 1"/>
</dbReference>
<evidence type="ECO:0000313" key="12">
    <source>
        <dbReference type="EMBL" id="CAG9854127.1"/>
    </source>
</evidence>
<keyword evidence="6 11" id="KW-0735">Signal-anchor</keyword>